<proteinExistence type="predicted"/>
<evidence type="ECO:0000256" key="10">
    <source>
        <dbReference type="ARBA" id="ARBA00023049"/>
    </source>
</evidence>
<accession>A0ABY6DJS3</accession>
<keyword evidence="12" id="KW-0325">Glycoprotein</keyword>
<dbReference type="PANTHER" id="PTHR31120">
    <property type="entry name" value="METALLOPROTEASE TIKI"/>
    <property type="match status" value="1"/>
</dbReference>
<evidence type="ECO:0000256" key="7">
    <source>
        <dbReference type="ARBA" id="ARBA00022729"/>
    </source>
</evidence>
<keyword evidence="6" id="KW-0479">Metal-binding</keyword>
<evidence type="ECO:0000256" key="6">
    <source>
        <dbReference type="ARBA" id="ARBA00022723"/>
    </source>
</evidence>
<keyword evidence="8" id="KW-0378">Hydrolase</keyword>
<dbReference type="Pfam" id="PF01963">
    <property type="entry name" value="TraB_PrgY_gumN"/>
    <property type="match status" value="1"/>
</dbReference>
<keyword evidence="11" id="KW-0472">Membrane</keyword>
<evidence type="ECO:0000256" key="12">
    <source>
        <dbReference type="ARBA" id="ARBA00023180"/>
    </source>
</evidence>
<comment type="cofactor">
    <cofactor evidence="2">
        <name>Co(2+)</name>
        <dbReference type="ChEBI" id="CHEBI:48828"/>
    </cofactor>
</comment>
<dbReference type="RefSeq" id="WP_263123916.1">
    <property type="nucleotide sequence ID" value="NZ_CP106753.1"/>
</dbReference>
<keyword evidence="10" id="KW-0482">Metalloprotease</keyword>
<evidence type="ECO:0000256" key="2">
    <source>
        <dbReference type="ARBA" id="ARBA00001941"/>
    </source>
</evidence>
<keyword evidence="4" id="KW-0645">Protease</keyword>
<feature type="signal peptide" evidence="13">
    <location>
        <begin position="1"/>
        <end position="29"/>
    </location>
</feature>
<keyword evidence="5" id="KW-0812">Transmembrane</keyword>
<keyword evidence="9" id="KW-1133">Transmembrane helix</keyword>
<evidence type="ECO:0000256" key="9">
    <source>
        <dbReference type="ARBA" id="ARBA00022989"/>
    </source>
</evidence>
<organism evidence="14 15">
    <name type="scientific">Chitiniphilus purpureus</name>
    <dbReference type="NCBI Taxonomy" id="2981137"/>
    <lineage>
        <taxon>Bacteria</taxon>
        <taxon>Pseudomonadati</taxon>
        <taxon>Pseudomonadota</taxon>
        <taxon>Betaproteobacteria</taxon>
        <taxon>Neisseriales</taxon>
        <taxon>Chitinibacteraceae</taxon>
        <taxon>Chitiniphilus</taxon>
    </lineage>
</organism>
<evidence type="ECO:0000256" key="8">
    <source>
        <dbReference type="ARBA" id="ARBA00022801"/>
    </source>
</evidence>
<keyword evidence="7 13" id="KW-0732">Signal</keyword>
<evidence type="ECO:0000313" key="15">
    <source>
        <dbReference type="Proteomes" id="UP001061302"/>
    </source>
</evidence>
<dbReference type="EMBL" id="CP106753">
    <property type="protein sequence ID" value="UXY14614.1"/>
    <property type="molecule type" value="Genomic_DNA"/>
</dbReference>
<evidence type="ECO:0000256" key="11">
    <source>
        <dbReference type="ARBA" id="ARBA00023136"/>
    </source>
</evidence>
<dbReference type="InterPro" id="IPR002816">
    <property type="entry name" value="TraB/PrgY/GumN_fam"/>
</dbReference>
<evidence type="ECO:0000313" key="14">
    <source>
        <dbReference type="EMBL" id="UXY14614.1"/>
    </source>
</evidence>
<protein>
    <submittedName>
        <fullName evidence="14">TraB/GumN family protein</fullName>
    </submittedName>
</protein>
<dbReference type="Proteomes" id="UP001061302">
    <property type="component" value="Chromosome"/>
</dbReference>
<reference evidence="14" key="1">
    <citation type="submission" date="2022-10" db="EMBL/GenBank/DDBJ databases">
        <title>Chitiniphilus purpureus sp. nov., a novel chitin-degrading bacterium isolated from crawfish pond sediment.</title>
        <authorList>
            <person name="Li K."/>
        </authorList>
    </citation>
    <scope>NUCLEOTIDE SEQUENCE</scope>
    <source>
        <strain evidence="14">CD1</strain>
    </source>
</reference>
<comment type="cofactor">
    <cofactor evidence="1">
        <name>Mn(2+)</name>
        <dbReference type="ChEBI" id="CHEBI:29035"/>
    </cofactor>
</comment>
<gene>
    <name evidence="14" type="ORF">N8I74_14985</name>
</gene>
<dbReference type="PANTHER" id="PTHR31120:SF6">
    <property type="entry name" value="METALLOPROTEASE TIKI HOMOLOG"/>
    <property type="match status" value="1"/>
</dbReference>
<dbReference type="InterPro" id="IPR040230">
    <property type="entry name" value="TIKI1/2-like"/>
</dbReference>
<evidence type="ECO:0000256" key="3">
    <source>
        <dbReference type="ARBA" id="ARBA00004479"/>
    </source>
</evidence>
<evidence type="ECO:0000256" key="1">
    <source>
        <dbReference type="ARBA" id="ARBA00001936"/>
    </source>
</evidence>
<evidence type="ECO:0000256" key="4">
    <source>
        <dbReference type="ARBA" id="ARBA00022670"/>
    </source>
</evidence>
<dbReference type="CDD" id="cd14789">
    <property type="entry name" value="Tiki"/>
    <property type="match status" value="1"/>
</dbReference>
<evidence type="ECO:0000256" key="13">
    <source>
        <dbReference type="SAM" id="SignalP"/>
    </source>
</evidence>
<name>A0ABY6DJS3_9NEIS</name>
<feature type="chain" id="PRO_5046919277" evidence="13">
    <location>
        <begin position="30"/>
        <end position="320"/>
    </location>
</feature>
<sequence length="320" mass="34992">MLSRLRQLLRPLLAGACAAALLAPGPAHAAETTSPDFPRSHLWRIEKPGQPASWLFGTAHVSDPQVTRLSPAVQAAFDGAERIATEVRLDFGAFMEQAHLVLLPEGESLKDLLGPEHYARLVPELEARHYPEAATRRLKPWAAAMYLMAPRNPTGQLPLDLMLAKNAVESSKAYDGIETVAEQLAVFSEIPADKQLTLLKVLIDHQRAMEAGTKALIGRYVARDYPGMLRLAQPQSDPLLQAFPAADRAFFIDWSQRVLLAERNVRLAERMIKALPQGGAFFAVGALHLPGKDGLVARLRAAGYKVTPADLDKRGGKPQK</sequence>
<evidence type="ECO:0000256" key="5">
    <source>
        <dbReference type="ARBA" id="ARBA00022692"/>
    </source>
</evidence>
<keyword evidence="15" id="KW-1185">Reference proteome</keyword>
<comment type="subcellular location">
    <subcellularLocation>
        <location evidence="3">Membrane</location>
        <topology evidence="3">Single-pass type I membrane protein</topology>
    </subcellularLocation>
</comment>